<dbReference type="Proteomes" id="UP001500466">
    <property type="component" value="Unassembled WGS sequence"/>
</dbReference>
<organism evidence="2 3">
    <name type="scientific">Yinghuangia aomiensis</name>
    <dbReference type="NCBI Taxonomy" id="676205"/>
    <lineage>
        <taxon>Bacteria</taxon>
        <taxon>Bacillati</taxon>
        <taxon>Actinomycetota</taxon>
        <taxon>Actinomycetes</taxon>
        <taxon>Kitasatosporales</taxon>
        <taxon>Streptomycetaceae</taxon>
        <taxon>Yinghuangia</taxon>
    </lineage>
</organism>
<sequence length="97" mass="10338">MATDQGSGLRAHAAYARHGHGRPTESTTRYDEKDDAMSTDNNDTPGENDASQGNRTAARKRSAEQRNITAPTPKDVRAKADGVDDDAEPPADDTQAA</sequence>
<dbReference type="RefSeq" id="WP_345679665.1">
    <property type="nucleotide sequence ID" value="NZ_BAABHS010000034.1"/>
</dbReference>
<evidence type="ECO:0000256" key="1">
    <source>
        <dbReference type="SAM" id="MobiDB-lite"/>
    </source>
</evidence>
<evidence type="ECO:0000313" key="3">
    <source>
        <dbReference type="Proteomes" id="UP001500466"/>
    </source>
</evidence>
<gene>
    <name evidence="2" type="ORF">GCM10023205_68250</name>
</gene>
<reference evidence="3" key="1">
    <citation type="journal article" date="2019" name="Int. J. Syst. Evol. Microbiol.">
        <title>The Global Catalogue of Microorganisms (GCM) 10K type strain sequencing project: providing services to taxonomists for standard genome sequencing and annotation.</title>
        <authorList>
            <consortium name="The Broad Institute Genomics Platform"/>
            <consortium name="The Broad Institute Genome Sequencing Center for Infectious Disease"/>
            <person name="Wu L."/>
            <person name="Ma J."/>
        </authorList>
    </citation>
    <scope>NUCLEOTIDE SEQUENCE [LARGE SCALE GENOMIC DNA]</scope>
    <source>
        <strain evidence="3">JCM 17986</strain>
    </source>
</reference>
<name>A0ABP9I5W4_9ACTN</name>
<evidence type="ECO:0000313" key="2">
    <source>
        <dbReference type="EMBL" id="GAA4987752.1"/>
    </source>
</evidence>
<protein>
    <submittedName>
        <fullName evidence="2">Uncharacterized protein</fullName>
    </submittedName>
</protein>
<feature type="region of interest" description="Disordered" evidence="1">
    <location>
        <begin position="1"/>
        <end position="97"/>
    </location>
</feature>
<proteinExistence type="predicted"/>
<accession>A0ABP9I5W4</accession>
<keyword evidence="3" id="KW-1185">Reference proteome</keyword>
<feature type="compositionally biased region" description="Polar residues" evidence="1">
    <location>
        <begin position="38"/>
        <end position="55"/>
    </location>
</feature>
<dbReference type="EMBL" id="BAABHS010000034">
    <property type="protein sequence ID" value="GAA4987752.1"/>
    <property type="molecule type" value="Genomic_DNA"/>
</dbReference>
<comment type="caution">
    <text evidence="2">The sequence shown here is derived from an EMBL/GenBank/DDBJ whole genome shotgun (WGS) entry which is preliminary data.</text>
</comment>